<evidence type="ECO:0000256" key="1">
    <source>
        <dbReference type="SAM" id="MobiDB-lite"/>
    </source>
</evidence>
<evidence type="ECO:0000313" key="2">
    <source>
        <dbReference type="EMBL" id="KAK0730503.1"/>
    </source>
</evidence>
<dbReference type="EMBL" id="JAUKUA010000001">
    <property type="protein sequence ID" value="KAK0730503.1"/>
    <property type="molecule type" value="Genomic_DNA"/>
</dbReference>
<comment type="caution">
    <text evidence="2">The sequence shown here is derived from an EMBL/GenBank/DDBJ whole genome shotgun (WGS) entry which is preliminary data.</text>
</comment>
<organism evidence="2 3">
    <name type="scientific">Lasiosphaeris hirsuta</name>
    <dbReference type="NCBI Taxonomy" id="260670"/>
    <lineage>
        <taxon>Eukaryota</taxon>
        <taxon>Fungi</taxon>
        <taxon>Dikarya</taxon>
        <taxon>Ascomycota</taxon>
        <taxon>Pezizomycotina</taxon>
        <taxon>Sordariomycetes</taxon>
        <taxon>Sordariomycetidae</taxon>
        <taxon>Sordariales</taxon>
        <taxon>Lasiosphaeriaceae</taxon>
        <taxon>Lasiosphaeris</taxon>
    </lineage>
</organism>
<dbReference type="Proteomes" id="UP001172102">
    <property type="component" value="Unassembled WGS sequence"/>
</dbReference>
<name>A0AA40ECN1_9PEZI</name>
<protein>
    <submittedName>
        <fullName evidence="2">Uncharacterized protein</fullName>
    </submittedName>
</protein>
<proteinExistence type="predicted"/>
<feature type="compositionally biased region" description="Basic residues" evidence="1">
    <location>
        <begin position="90"/>
        <end position="106"/>
    </location>
</feature>
<gene>
    <name evidence="2" type="ORF">B0H67DRAFT_35848</name>
</gene>
<accession>A0AA40ECN1</accession>
<sequence>MTSLKTVTGHSGKARLAREQPNSNSLVCPWYRGRCTSRLPPRPCHHPRQNNQAYLLSTLSPGASRQVLPAKPLALCHSRFECLPSHCHHPPHHHPPHHHPPHHHPPCLHATLTPLSHLHRRPPPVLQPSAPAATPVPFRVVESRRASLLAASPHHYLPLPLTSLSPSCAAEKLEPNNHQELRLSSLLLHLEIASDPSARSRLAAARTITKAHPPPRSI</sequence>
<dbReference type="AlphaFoldDB" id="A0AA40ECN1"/>
<keyword evidence="3" id="KW-1185">Reference proteome</keyword>
<evidence type="ECO:0000313" key="3">
    <source>
        <dbReference type="Proteomes" id="UP001172102"/>
    </source>
</evidence>
<feature type="region of interest" description="Disordered" evidence="1">
    <location>
        <begin position="90"/>
        <end position="110"/>
    </location>
</feature>
<reference evidence="2" key="1">
    <citation type="submission" date="2023-06" db="EMBL/GenBank/DDBJ databases">
        <title>Genome-scale phylogeny and comparative genomics of the fungal order Sordariales.</title>
        <authorList>
            <consortium name="Lawrence Berkeley National Laboratory"/>
            <person name="Hensen N."/>
            <person name="Bonometti L."/>
            <person name="Westerberg I."/>
            <person name="Brannstrom I.O."/>
            <person name="Guillou S."/>
            <person name="Cros-Aarteil S."/>
            <person name="Calhoun S."/>
            <person name="Haridas S."/>
            <person name="Kuo A."/>
            <person name="Mondo S."/>
            <person name="Pangilinan J."/>
            <person name="Riley R."/>
            <person name="Labutti K."/>
            <person name="Andreopoulos B."/>
            <person name="Lipzen A."/>
            <person name="Chen C."/>
            <person name="Yanf M."/>
            <person name="Daum C."/>
            <person name="Ng V."/>
            <person name="Clum A."/>
            <person name="Steindorff A."/>
            <person name="Ohm R."/>
            <person name="Martin F."/>
            <person name="Silar P."/>
            <person name="Natvig D."/>
            <person name="Lalanne C."/>
            <person name="Gautier V."/>
            <person name="Ament-Velasquez S.L."/>
            <person name="Kruys A."/>
            <person name="Hutchinson M.I."/>
            <person name="Powell A.J."/>
            <person name="Barry K."/>
            <person name="Miller A.N."/>
            <person name="Grigoriev I.V."/>
            <person name="Debuchy R."/>
            <person name="Gladieux P."/>
            <person name="Thoren M.H."/>
            <person name="Johannesson H."/>
        </authorList>
    </citation>
    <scope>NUCLEOTIDE SEQUENCE</scope>
    <source>
        <strain evidence="2">SMH4607-1</strain>
    </source>
</reference>